<dbReference type="SUPFAM" id="SSF48498">
    <property type="entry name" value="Tetracyclin repressor-like, C-terminal domain"/>
    <property type="match status" value="1"/>
</dbReference>
<evidence type="ECO:0000313" key="7">
    <source>
        <dbReference type="Proteomes" id="UP000646365"/>
    </source>
</evidence>
<comment type="caution">
    <text evidence="6">The sequence shown here is derived from an EMBL/GenBank/DDBJ whole genome shotgun (WGS) entry which is preliminary data.</text>
</comment>
<keyword evidence="1" id="KW-0805">Transcription regulation</keyword>
<dbReference type="PANTHER" id="PTHR30055:SF234">
    <property type="entry name" value="HTH-TYPE TRANSCRIPTIONAL REGULATOR BETI"/>
    <property type="match status" value="1"/>
</dbReference>
<dbReference type="InterPro" id="IPR036271">
    <property type="entry name" value="Tet_transcr_reg_TetR-rel_C_sf"/>
</dbReference>
<dbReference type="PROSITE" id="PS50977">
    <property type="entry name" value="HTH_TETR_2"/>
    <property type="match status" value="1"/>
</dbReference>
<keyword evidence="3" id="KW-0804">Transcription</keyword>
<dbReference type="Gene3D" id="1.10.357.10">
    <property type="entry name" value="Tetracycline Repressor, domain 2"/>
    <property type="match status" value="1"/>
</dbReference>
<evidence type="ECO:0000313" key="6">
    <source>
        <dbReference type="EMBL" id="GGF30588.1"/>
    </source>
</evidence>
<evidence type="ECO:0000256" key="4">
    <source>
        <dbReference type="PROSITE-ProRule" id="PRU00335"/>
    </source>
</evidence>
<dbReference type="EMBL" id="BMJQ01000011">
    <property type="protein sequence ID" value="GGF30588.1"/>
    <property type="molecule type" value="Genomic_DNA"/>
</dbReference>
<evidence type="ECO:0000256" key="1">
    <source>
        <dbReference type="ARBA" id="ARBA00023015"/>
    </source>
</evidence>
<dbReference type="InterPro" id="IPR025996">
    <property type="entry name" value="MT1864/Rv1816-like_C"/>
</dbReference>
<dbReference type="PRINTS" id="PR00455">
    <property type="entry name" value="HTHTETR"/>
</dbReference>
<sequence>MGIPERKARQKADLRTRILEASRAIVLAEGYGSLTMRKIAQAIEYSPGTLYLHFAGRDEIARELCIDGFRELVAALAPLAATAEPRARLEAVAQGYVRFGLERPETYRLVFMEDPTIVKAIYEGPAIGGPDDPGTQAYGLLLGCFLDLKAAGRLADRAEPNVLTDAFWAALHGVVSLKLTCPGFPQTPAETLVPALIRGLLDGMLA</sequence>
<dbReference type="GO" id="GO:0003700">
    <property type="term" value="F:DNA-binding transcription factor activity"/>
    <property type="evidence" value="ECO:0007669"/>
    <property type="project" value="TreeGrafter"/>
</dbReference>
<accession>A0A8J2YXZ3</accession>
<reference evidence="6" key="2">
    <citation type="submission" date="2020-09" db="EMBL/GenBank/DDBJ databases">
        <authorList>
            <person name="Sun Q."/>
            <person name="Zhou Y."/>
        </authorList>
    </citation>
    <scope>NUCLEOTIDE SEQUENCE</scope>
    <source>
        <strain evidence="6">CGMCC 1.15725</strain>
    </source>
</reference>
<feature type="DNA-binding region" description="H-T-H motif" evidence="4">
    <location>
        <begin position="35"/>
        <end position="54"/>
    </location>
</feature>
<dbReference type="AlphaFoldDB" id="A0A8J2YXZ3"/>
<dbReference type="InterPro" id="IPR009057">
    <property type="entry name" value="Homeodomain-like_sf"/>
</dbReference>
<dbReference type="InterPro" id="IPR001647">
    <property type="entry name" value="HTH_TetR"/>
</dbReference>
<dbReference type="Proteomes" id="UP000646365">
    <property type="component" value="Unassembled WGS sequence"/>
</dbReference>
<evidence type="ECO:0000259" key="5">
    <source>
        <dbReference type="PROSITE" id="PS50977"/>
    </source>
</evidence>
<dbReference type="Pfam" id="PF00440">
    <property type="entry name" value="TetR_N"/>
    <property type="match status" value="1"/>
</dbReference>
<dbReference type="SUPFAM" id="SSF46689">
    <property type="entry name" value="Homeodomain-like"/>
    <property type="match status" value="1"/>
</dbReference>
<dbReference type="PANTHER" id="PTHR30055">
    <property type="entry name" value="HTH-TYPE TRANSCRIPTIONAL REGULATOR RUTR"/>
    <property type="match status" value="1"/>
</dbReference>
<keyword evidence="7" id="KW-1185">Reference proteome</keyword>
<reference evidence="6" key="1">
    <citation type="journal article" date="2014" name="Int. J. Syst. Evol. Microbiol.">
        <title>Complete genome sequence of Corynebacterium casei LMG S-19264T (=DSM 44701T), isolated from a smear-ripened cheese.</title>
        <authorList>
            <consortium name="US DOE Joint Genome Institute (JGI-PGF)"/>
            <person name="Walter F."/>
            <person name="Albersmeier A."/>
            <person name="Kalinowski J."/>
            <person name="Ruckert C."/>
        </authorList>
    </citation>
    <scope>NUCLEOTIDE SEQUENCE</scope>
    <source>
        <strain evidence="6">CGMCC 1.15725</strain>
    </source>
</reference>
<feature type="domain" description="HTH tetR-type" evidence="5">
    <location>
        <begin position="12"/>
        <end position="72"/>
    </location>
</feature>
<gene>
    <name evidence="6" type="ORF">GCM10011611_40870</name>
</gene>
<evidence type="ECO:0000256" key="3">
    <source>
        <dbReference type="ARBA" id="ARBA00023163"/>
    </source>
</evidence>
<name>A0A8J2YXZ3_9PROT</name>
<dbReference type="InterPro" id="IPR050109">
    <property type="entry name" value="HTH-type_TetR-like_transc_reg"/>
</dbReference>
<organism evidence="6 7">
    <name type="scientific">Aliidongia dinghuensis</name>
    <dbReference type="NCBI Taxonomy" id="1867774"/>
    <lineage>
        <taxon>Bacteria</taxon>
        <taxon>Pseudomonadati</taxon>
        <taxon>Pseudomonadota</taxon>
        <taxon>Alphaproteobacteria</taxon>
        <taxon>Rhodospirillales</taxon>
        <taxon>Dongiaceae</taxon>
        <taxon>Aliidongia</taxon>
    </lineage>
</organism>
<dbReference type="RefSeq" id="WP_189049204.1">
    <property type="nucleotide sequence ID" value="NZ_BMJQ01000011.1"/>
</dbReference>
<dbReference type="GO" id="GO:0000976">
    <property type="term" value="F:transcription cis-regulatory region binding"/>
    <property type="evidence" value="ECO:0007669"/>
    <property type="project" value="TreeGrafter"/>
</dbReference>
<keyword evidence="2 4" id="KW-0238">DNA-binding</keyword>
<dbReference type="Pfam" id="PF13305">
    <property type="entry name" value="TetR_C_33"/>
    <property type="match status" value="1"/>
</dbReference>
<evidence type="ECO:0000256" key="2">
    <source>
        <dbReference type="ARBA" id="ARBA00023125"/>
    </source>
</evidence>
<protein>
    <submittedName>
        <fullName evidence="6">TetR family transcriptional regulator</fullName>
    </submittedName>
</protein>
<proteinExistence type="predicted"/>